<keyword evidence="2" id="KW-0472">Membrane</keyword>
<proteinExistence type="predicted"/>
<feature type="compositionally biased region" description="Gly residues" evidence="1">
    <location>
        <begin position="350"/>
        <end position="368"/>
    </location>
</feature>
<evidence type="ECO:0000256" key="1">
    <source>
        <dbReference type="SAM" id="MobiDB-lite"/>
    </source>
</evidence>
<dbReference type="GO" id="GO:0006508">
    <property type="term" value="P:proteolysis"/>
    <property type="evidence" value="ECO:0007669"/>
    <property type="project" value="InterPro"/>
</dbReference>
<evidence type="ECO:0000313" key="3">
    <source>
        <dbReference type="EMBL" id="CAB1128473.1"/>
    </source>
</evidence>
<feature type="transmembrane region" description="Helical" evidence="2">
    <location>
        <begin position="59"/>
        <end position="77"/>
    </location>
</feature>
<dbReference type="Proteomes" id="UP000503399">
    <property type="component" value="Chromosome"/>
</dbReference>
<reference evidence="3 4" key="1">
    <citation type="submission" date="2020-02" db="EMBL/GenBank/DDBJ databases">
        <authorList>
            <person name="Hogendoorn C."/>
        </authorList>
    </citation>
    <scope>NUCLEOTIDE SEQUENCE [LARGE SCALE GENOMIC DNA]</scope>
    <source>
        <strain evidence="3">R501</strain>
    </source>
</reference>
<organism evidence="3 4">
    <name type="scientific">Candidatus Hydrogenisulfobacillus filiaventi</name>
    <dbReference type="NCBI Taxonomy" id="2707344"/>
    <lineage>
        <taxon>Bacteria</taxon>
        <taxon>Bacillati</taxon>
        <taxon>Bacillota</taxon>
        <taxon>Clostridia</taxon>
        <taxon>Eubacteriales</taxon>
        <taxon>Clostridiales Family XVII. Incertae Sedis</taxon>
        <taxon>Candidatus Hydrogenisulfobacillus</taxon>
    </lineage>
</organism>
<name>A0A6F8ZFR0_9FIRM</name>
<gene>
    <name evidence="3" type="ORF">R50_0967</name>
</gene>
<dbReference type="GO" id="GO:0030436">
    <property type="term" value="P:asexual sporulation"/>
    <property type="evidence" value="ECO:0007669"/>
    <property type="project" value="InterPro"/>
</dbReference>
<feature type="compositionally biased region" description="Basic residues" evidence="1">
    <location>
        <begin position="384"/>
        <end position="405"/>
    </location>
</feature>
<accession>A0A6F8ZFR0</accession>
<dbReference type="EMBL" id="LR778114">
    <property type="protein sequence ID" value="CAB1128473.1"/>
    <property type="molecule type" value="Genomic_DNA"/>
</dbReference>
<feature type="region of interest" description="Disordered" evidence="1">
    <location>
        <begin position="339"/>
        <end position="408"/>
    </location>
</feature>
<feature type="transmembrane region" description="Helical" evidence="2">
    <location>
        <begin position="89"/>
        <end position="110"/>
    </location>
</feature>
<feature type="transmembrane region" description="Helical" evidence="2">
    <location>
        <begin position="116"/>
        <end position="134"/>
    </location>
</feature>
<dbReference type="KEGG" id="hfv:R50_0967"/>
<evidence type="ECO:0000313" key="4">
    <source>
        <dbReference type="Proteomes" id="UP000503399"/>
    </source>
</evidence>
<sequence length="427" mass="44715">MVVDAEGTLALSLEMDGLALWAVGRLLGWPLRWPRLAAGAVVGAIPTFMVLWTRDLYAVPAWVALAWPLPMAAATFGGRTARAWPRVLAVSYATAVAAAGVAALVWTWWPPVWPRPLAWLALAVAAPLAVTGGVRAWRRRARPLAEAEVELVWAGRVLRLALGWDTGNRLRDPVSRHPVVIVPLQATAGWLPDGVRAWAAAVQEHRAVPAPLLWTGRLGTVTYETIAGRGTLPLCTADRARIRVGGRWVSLPAPVVGLAAGPLQMRGRPVALAAPEILHGAGMDEGWVRNAGLRLAVGRTLGGPRPGGAAGGGRWLVAADSGLVGRALDGGGSGGLLCGVTRDPAAAPDPGGGDGPAESTGPGGGGGPRYPHRTQPPAGGLHRPQVRKHRGGHRGPGFHRHHRPHQGGQYLQCGEADQAGHLRLQVH</sequence>
<dbReference type="InterPro" id="IPR005081">
    <property type="entry name" value="SpoIIGA"/>
</dbReference>
<keyword evidence="4" id="KW-1185">Reference proteome</keyword>
<dbReference type="AlphaFoldDB" id="A0A6F8ZFR0"/>
<protein>
    <submittedName>
        <fullName evidence="3">Uncharacterized protein</fullName>
    </submittedName>
</protein>
<feature type="transmembrane region" description="Helical" evidence="2">
    <location>
        <begin position="36"/>
        <end position="53"/>
    </location>
</feature>
<keyword evidence="2" id="KW-1133">Transmembrane helix</keyword>
<keyword evidence="2" id="KW-0812">Transmembrane</keyword>
<dbReference type="Pfam" id="PF03419">
    <property type="entry name" value="Peptidase_U4"/>
    <property type="match status" value="1"/>
</dbReference>
<evidence type="ECO:0000256" key="2">
    <source>
        <dbReference type="SAM" id="Phobius"/>
    </source>
</evidence>
<dbReference type="GO" id="GO:0004190">
    <property type="term" value="F:aspartic-type endopeptidase activity"/>
    <property type="evidence" value="ECO:0007669"/>
    <property type="project" value="InterPro"/>
</dbReference>